<protein>
    <submittedName>
        <fullName evidence="2">Uncharacterized protein</fullName>
    </submittedName>
</protein>
<keyword evidence="1" id="KW-1133">Transmembrane helix</keyword>
<dbReference type="EMBL" id="BOMV01000063">
    <property type="protein sequence ID" value="GIE98515.1"/>
    <property type="molecule type" value="Genomic_DNA"/>
</dbReference>
<organism evidence="2 3">
    <name type="scientific">Paractinoplanes rishiriensis</name>
    <dbReference type="NCBI Taxonomy" id="1050105"/>
    <lineage>
        <taxon>Bacteria</taxon>
        <taxon>Bacillati</taxon>
        <taxon>Actinomycetota</taxon>
        <taxon>Actinomycetes</taxon>
        <taxon>Micromonosporales</taxon>
        <taxon>Micromonosporaceae</taxon>
        <taxon>Paractinoplanes</taxon>
    </lineage>
</organism>
<dbReference type="RefSeq" id="WP_203785538.1">
    <property type="nucleotide sequence ID" value="NZ_BOMV01000063.1"/>
</dbReference>
<keyword evidence="1" id="KW-0472">Membrane</keyword>
<keyword evidence="1" id="KW-0812">Transmembrane</keyword>
<dbReference type="Proteomes" id="UP000636960">
    <property type="component" value="Unassembled WGS sequence"/>
</dbReference>
<comment type="caution">
    <text evidence="2">The sequence shown here is derived from an EMBL/GenBank/DDBJ whole genome shotgun (WGS) entry which is preliminary data.</text>
</comment>
<evidence type="ECO:0000256" key="1">
    <source>
        <dbReference type="SAM" id="Phobius"/>
    </source>
</evidence>
<reference evidence="2" key="1">
    <citation type="submission" date="2021-01" db="EMBL/GenBank/DDBJ databases">
        <title>Whole genome shotgun sequence of Actinoplanes rishiriensis NBRC 108556.</title>
        <authorList>
            <person name="Komaki H."/>
            <person name="Tamura T."/>
        </authorList>
    </citation>
    <scope>NUCLEOTIDE SEQUENCE</scope>
    <source>
        <strain evidence="2">NBRC 108556</strain>
    </source>
</reference>
<accession>A0A919K3X3</accession>
<gene>
    <name evidence="2" type="ORF">Ari01nite_59800</name>
</gene>
<evidence type="ECO:0000313" key="3">
    <source>
        <dbReference type="Proteomes" id="UP000636960"/>
    </source>
</evidence>
<proteinExistence type="predicted"/>
<sequence>MILIGSGLVLPGLFLCAFQYGAGRPDWRLGLLVMAVTLAVLLVAPMLVVAGLARRGPDAPRLTPERIAGLNRRELLRVTRDLTAEVARLMGIFDEGRRAAESAAHPLLAREFATAAEQLKIPRGGGAVAWAVRTQVQAVRARATHRRLRRRLRAARVVYRLNLPLSRDASMNFAVTAAAGRIDRPVPAPSPS</sequence>
<evidence type="ECO:0000313" key="2">
    <source>
        <dbReference type="EMBL" id="GIE98515.1"/>
    </source>
</evidence>
<name>A0A919K3X3_9ACTN</name>
<dbReference type="AlphaFoldDB" id="A0A919K3X3"/>
<feature type="transmembrane region" description="Helical" evidence="1">
    <location>
        <begin position="31"/>
        <end position="53"/>
    </location>
</feature>
<keyword evidence="3" id="KW-1185">Reference proteome</keyword>